<proteinExistence type="predicted"/>
<dbReference type="Proteomes" id="UP000033710">
    <property type="component" value="Unassembled WGS sequence"/>
</dbReference>
<feature type="region of interest" description="Disordered" evidence="1">
    <location>
        <begin position="28"/>
        <end position="72"/>
    </location>
</feature>
<dbReference type="VEuPathDB" id="FungiDB:SPSK_03816"/>
<accession>A0A0F2M0I5</accession>
<dbReference type="EMBL" id="AXCR01000010">
    <property type="protein sequence ID" value="KJR82584.1"/>
    <property type="molecule type" value="Genomic_DNA"/>
</dbReference>
<comment type="caution">
    <text evidence="2">The sequence shown here is derived from an EMBL/GenBank/DDBJ whole genome shotgun (WGS) entry which is preliminary data.</text>
</comment>
<reference evidence="2 3" key="2">
    <citation type="journal article" date="2015" name="Eukaryot. Cell">
        <title>Asexual propagation of a virulent clone complex in a human and feline outbreak of sporotrichosis.</title>
        <authorList>
            <person name="Teixeira Mde M."/>
            <person name="Rodrigues A.M."/>
            <person name="Tsui C.K."/>
            <person name="de Almeida L.G."/>
            <person name="Van Diepeningen A.D."/>
            <person name="van den Ende B.G."/>
            <person name="Fernandes G.F."/>
            <person name="Kano R."/>
            <person name="Hamelin R.C."/>
            <person name="Lopes-Bezerra L.M."/>
            <person name="Vasconcelos A.T."/>
            <person name="de Hoog S."/>
            <person name="de Camargo Z.P."/>
            <person name="Felipe M.S."/>
        </authorList>
    </citation>
    <scope>NUCLEOTIDE SEQUENCE [LARGE SCALE GENOMIC DNA]</scope>
    <source>
        <strain evidence="2 3">1099-18</strain>
    </source>
</reference>
<name>A0A0F2M0I5_SPOSC</name>
<dbReference type="RefSeq" id="XP_016585260.1">
    <property type="nucleotide sequence ID" value="XM_016730648.1"/>
</dbReference>
<organism evidence="2 3">
    <name type="scientific">Sporothrix schenckii 1099-18</name>
    <dbReference type="NCBI Taxonomy" id="1397361"/>
    <lineage>
        <taxon>Eukaryota</taxon>
        <taxon>Fungi</taxon>
        <taxon>Dikarya</taxon>
        <taxon>Ascomycota</taxon>
        <taxon>Pezizomycotina</taxon>
        <taxon>Sordariomycetes</taxon>
        <taxon>Sordariomycetidae</taxon>
        <taxon>Ophiostomatales</taxon>
        <taxon>Ophiostomataceae</taxon>
        <taxon>Sporothrix</taxon>
    </lineage>
</organism>
<protein>
    <submittedName>
        <fullName evidence="2">Uncharacterized protein</fullName>
    </submittedName>
</protein>
<gene>
    <name evidence="2" type="ORF">SPSK_03816</name>
</gene>
<feature type="compositionally biased region" description="Basic and acidic residues" evidence="1">
    <location>
        <begin position="63"/>
        <end position="72"/>
    </location>
</feature>
<feature type="compositionally biased region" description="Basic and acidic residues" evidence="1">
    <location>
        <begin position="47"/>
        <end position="57"/>
    </location>
</feature>
<reference evidence="2 3" key="1">
    <citation type="journal article" date="2014" name="BMC Genomics">
        <title>Comparative genomics of the major fungal agents of human and animal Sporotrichosis: Sporothrix schenckii and Sporothrix brasiliensis.</title>
        <authorList>
            <person name="Teixeira M.M."/>
            <person name="de Almeida L.G."/>
            <person name="Kubitschek-Barreira P."/>
            <person name="Alves F.L."/>
            <person name="Kioshima E.S."/>
            <person name="Abadio A.K."/>
            <person name="Fernandes L."/>
            <person name="Derengowski L.S."/>
            <person name="Ferreira K.S."/>
            <person name="Souza R.C."/>
            <person name="Ruiz J.C."/>
            <person name="de Andrade N.C."/>
            <person name="Paes H.C."/>
            <person name="Nicola A.M."/>
            <person name="Albuquerque P."/>
            <person name="Gerber A.L."/>
            <person name="Martins V.P."/>
            <person name="Peconick L.D."/>
            <person name="Neto A.V."/>
            <person name="Chaucanez C.B."/>
            <person name="Silva P.A."/>
            <person name="Cunha O.L."/>
            <person name="de Oliveira F.F."/>
            <person name="dos Santos T.C."/>
            <person name="Barros A.L."/>
            <person name="Soares M.A."/>
            <person name="de Oliveira L.M."/>
            <person name="Marini M.M."/>
            <person name="Villalobos-Duno H."/>
            <person name="Cunha M.M."/>
            <person name="de Hoog S."/>
            <person name="da Silveira J.F."/>
            <person name="Henrissat B."/>
            <person name="Nino-Vega G.A."/>
            <person name="Cisalpino P.S."/>
            <person name="Mora-Montes H.M."/>
            <person name="Almeida S.R."/>
            <person name="Stajich J.E."/>
            <person name="Lopes-Bezerra L.M."/>
            <person name="Vasconcelos A.T."/>
            <person name="Felipe M.S."/>
        </authorList>
    </citation>
    <scope>NUCLEOTIDE SEQUENCE [LARGE SCALE GENOMIC DNA]</scope>
    <source>
        <strain evidence="2 3">1099-18</strain>
    </source>
</reference>
<evidence type="ECO:0000256" key="1">
    <source>
        <dbReference type="SAM" id="MobiDB-lite"/>
    </source>
</evidence>
<dbReference type="GeneID" id="27665925"/>
<dbReference type="AlphaFoldDB" id="A0A0F2M0I5"/>
<dbReference type="KEGG" id="ssck:SPSK_03816"/>
<sequence length="72" mass="7924">MDMQEEKRLGEGAAGGGVLLQAGCKMGRASGVKERMGPKWRSIGGKRRSEVEAMGRERCKRNVSGERETTRE</sequence>
<evidence type="ECO:0000313" key="3">
    <source>
        <dbReference type="Proteomes" id="UP000033710"/>
    </source>
</evidence>
<evidence type="ECO:0000313" key="2">
    <source>
        <dbReference type="EMBL" id="KJR82584.1"/>
    </source>
</evidence>